<feature type="region of interest" description="Disordered" evidence="1">
    <location>
        <begin position="1"/>
        <end position="27"/>
    </location>
</feature>
<name>A0AAV4N7R1_CAEEX</name>
<organism evidence="2 3">
    <name type="scientific">Caerostris extrusa</name>
    <name type="common">Bark spider</name>
    <name type="synonym">Caerostris bankana</name>
    <dbReference type="NCBI Taxonomy" id="172846"/>
    <lineage>
        <taxon>Eukaryota</taxon>
        <taxon>Metazoa</taxon>
        <taxon>Ecdysozoa</taxon>
        <taxon>Arthropoda</taxon>
        <taxon>Chelicerata</taxon>
        <taxon>Arachnida</taxon>
        <taxon>Araneae</taxon>
        <taxon>Araneomorphae</taxon>
        <taxon>Entelegynae</taxon>
        <taxon>Araneoidea</taxon>
        <taxon>Araneidae</taxon>
        <taxon>Caerostris</taxon>
    </lineage>
</organism>
<dbReference type="AlphaFoldDB" id="A0AAV4N7R1"/>
<evidence type="ECO:0000256" key="1">
    <source>
        <dbReference type="SAM" id="MobiDB-lite"/>
    </source>
</evidence>
<dbReference type="Proteomes" id="UP001054945">
    <property type="component" value="Unassembled WGS sequence"/>
</dbReference>
<keyword evidence="3" id="KW-1185">Reference proteome</keyword>
<gene>
    <name evidence="2" type="ORF">CEXT_404561</name>
</gene>
<proteinExistence type="predicted"/>
<evidence type="ECO:0000313" key="2">
    <source>
        <dbReference type="EMBL" id="GIX79850.1"/>
    </source>
</evidence>
<dbReference type="EMBL" id="BPLR01020542">
    <property type="protein sequence ID" value="GIX79850.1"/>
    <property type="molecule type" value="Genomic_DNA"/>
</dbReference>
<sequence length="78" mass="8244">MPAVYHPSSSSRTHPGGGGRGGRRSMGNVLLVNQPQTTLSITGLYDEGPKCGRLQVASPPIFDINVFTPAGHLRISET</sequence>
<accession>A0AAV4N7R1</accession>
<reference evidence="2 3" key="1">
    <citation type="submission" date="2021-06" db="EMBL/GenBank/DDBJ databases">
        <title>Caerostris extrusa draft genome.</title>
        <authorList>
            <person name="Kono N."/>
            <person name="Arakawa K."/>
        </authorList>
    </citation>
    <scope>NUCLEOTIDE SEQUENCE [LARGE SCALE GENOMIC DNA]</scope>
</reference>
<protein>
    <submittedName>
        <fullName evidence="2">Uncharacterized protein</fullName>
    </submittedName>
</protein>
<evidence type="ECO:0000313" key="3">
    <source>
        <dbReference type="Proteomes" id="UP001054945"/>
    </source>
</evidence>
<comment type="caution">
    <text evidence="2">The sequence shown here is derived from an EMBL/GenBank/DDBJ whole genome shotgun (WGS) entry which is preliminary data.</text>
</comment>